<name>A0A1M5JEB8_9SPHI</name>
<reference evidence="2" key="1">
    <citation type="submission" date="2016-11" db="EMBL/GenBank/DDBJ databases">
        <authorList>
            <person name="Varghese N."/>
            <person name="Submissions S."/>
        </authorList>
    </citation>
    <scope>NUCLEOTIDE SEQUENCE [LARGE SCALE GENOMIC DNA]</scope>
    <source>
        <strain evidence="2">DSM 16990</strain>
    </source>
</reference>
<dbReference type="Pfam" id="PF16215">
    <property type="entry name" value="DUF4876"/>
    <property type="match status" value="1"/>
</dbReference>
<evidence type="ECO:0000313" key="2">
    <source>
        <dbReference type="Proteomes" id="UP000184287"/>
    </source>
</evidence>
<accession>A0A1M5JEB8</accession>
<dbReference type="InterPro" id="IPR032627">
    <property type="entry name" value="DUF4876"/>
</dbReference>
<protein>
    <recommendedName>
        <fullName evidence="3">DUF4876 domain-containing protein</fullName>
    </recommendedName>
</protein>
<dbReference type="RefSeq" id="WP_073234815.1">
    <property type="nucleotide sequence ID" value="NZ_FQUQ01000005.1"/>
</dbReference>
<sequence length="440" mass="48469">MKKLLFTLCLSSILLACKKDKTPGIKPIDLGISVSYDISSGYTLPLTNVKVKITNIQTKATQERQVTTDGKVTFSEIALGSYDIDATVSIPADEYSRITGIPTEDAVTFNASEKGRVISSDFNGSLELKLIAGKSGDWIIKQIYYTGSNTTDGAGFRDQFIEFYNNTDAVLYADSLYFGQVFGRVSNTVNSIHYLPGGQLDWSKSPGMPANVNANKDYVYVKTLLMIPGSGKQYPVQPGESIVLAQTALNHKSPFTGNNGKVYSVKKPELTIDLSKADFETYYGNLPGETPYPSDIDNPLVPNVEVLSYVGGDLILDNKGRDSYVIFKVDGTQKVKDWPSYNEPTIAAPKPTARKYYQIPLKYVIDGVEIQSNISADRFPKKLPAHIDAGLTFPPNGEYSSQSVIRKTQKTVNGRRILKDTNNSSEDFDYLDRALPKGFK</sequence>
<dbReference type="AlphaFoldDB" id="A0A1M5JEB8"/>
<proteinExistence type="predicted"/>
<dbReference type="OrthoDB" id="1409865at2"/>
<gene>
    <name evidence="1" type="ORF">SAMN04488522_105304</name>
</gene>
<evidence type="ECO:0008006" key="3">
    <source>
        <dbReference type="Google" id="ProtNLM"/>
    </source>
</evidence>
<organism evidence="1 2">
    <name type="scientific">Pedobacter caeni</name>
    <dbReference type="NCBI Taxonomy" id="288992"/>
    <lineage>
        <taxon>Bacteria</taxon>
        <taxon>Pseudomonadati</taxon>
        <taxon>Bacteroidota</taxon>
        <taxon>Sphingobacteriia</taxon>
        <taxon>Sphingobacteriales</taxon>
        <taxon>Sphingobacteriaceae</taxon>
        <taxon>Pedobacter</taxon>
    </lineage>
</organism>
<dbReference type="STRING" id="288992.SAMN04488522_105304"/>
<dbReference type="Proteomes" id="UP000184287">
    <property type="component" value="Unassembled WGS sequence"/>
</dbReference>
<keyword evidence="2" id="KW-1185">Reference proteome</keyword>
<dbReference type="EMBL" id="FQUQ01000005">
    <property type="protein sequence ID" value="SHG38609.1"/>
    <property type="molecule type" value="Genomic_DNA"/>
</dbReference>
<dbReference type="PROSITE" id="PS51257">
    <property type="entry name" value="PROKAR_LIPOPROTEIN"/>
    <property type="match status" value="1"/>
</dbReference>
<evidence type="ECO:0000313" key="1">
    <source>
        <dbReference type="EMBL" id="SHG38609.1"/>
    </source>
</evidence>